<dbReference type="InterPro" id="IPR000594">
    <property type="entry name" value="ThiF_NAD_FAD-bd"/>
</dbReference>
<dbReference type="SUPFAM" id="SSF69572">
    <property type="entry name" value="Activating enzymes of the ubiquitin-like proteins"/>
    <property type="match status" value="1"/>
</dbReference>
<reference evidence="2" key="1">
    <citation type="submission" date="2016-04" db="EMBL/GenBank/DDBJ databases">
        <authorList>
            <person name="Evans L.H."/>
            <person name="Alamgir A."/>
            <person name="Owens N."/>
            <person name="Weber N.D."/>
            <person name="Virtaneva K."/>
            <person name="Barbian K."/>
            <person name="Babar A."/>
            <person name="Rosenke K."/>
        </authorList>
    </citation>
    <scope>NUCLEOTIDE SEQUENCE</scope>
    <source>
        <strain evidence="2">86-1</strain>
    </source>
</reference>
<organism evidence="2">
    <name type="scientific">uncultured Dysgonomonas sp</name>
    <dbReference type="NCBI Taxonomy" id="206096"/>
    <lineage>
        <taxon>Bacteria</taxon>
        <taxon>Pseudomonadati</taxon>
        <taxon>Bacteroidota</taxon>
        <taxon>Bacteroidia</taxon>
        <taxon>Bacteroidales</taxon>
        <taxon>Dysgonomonadaceae</taxon>
        <taxon>Dysgonomonas</taxon>
        <taxon>environmental samples</taxon>
    </lineage>
</organism>
<dbReference type="InterPro" id="IPR035985">
    <property type="entry name" value="Ubiquitin-activating_enz"/>
</dbReference>
<dbReference type="Gene3D" id="3.40.50.720">
    <property type="entry name" value="NAD(P)-binding Rossmann-like Domain"/>
    <property type="match status" value="1"/>
</dbReference>
<feature type="domain" description="THIF-type NAD/FAD binding fold" evidence="1">
    <location>
        <begin position="14"/>
        <end position="252"/>
    </location>
</feature>
<dbReference type="PANTHER" id="PTHR43267">
    <property type="entry name" value="TRNA THREONYLCARBAMOYLADENOSINE DEHYDRATASE"/>
    <property type="match status" value="1"/>
</dbReference>
<gene>
    <name evidence="2" type="ORF">KL86DYS1_11445</name>
</gene>
<dbReference type="EMBL" id="FLUM01000001">
    <property type="protein sequence ID" value="SBV95638.1"/>
    <property type="molecule type" value="Genomic_DNA"/>
</dbReference>
<dbReference type="GO" id="GO:0061503">
    <property type="term" value="F:tRNA threonylcarbamoyladenosine dehydratase"/>
    <property type="evidence" value="ECO:0007669"/>
    <property type="project" value="TreeGrafter"/>
</dbReference>
<dbReference type="Pfam" id="PF00899">
    <property type="entry name" value="ThiF"/>
    <property type="match status" value="1"/>
</dbReference>
<sequence>MQEEKGIFKRAELLLGNTLMNRIADTRIILFGIGGVGSWCAESLVRTGVKHLTIVDSDFVCETNINRQLMATTKTVGLRKVDVLKARLLDINPDAEITTIAGVYSEETSASFDLESYDYIIDAIDSLKHKVNLILTATRTKAKVFSSMGAALKMDPSRIKTAEFWKVKGCPLAAAIRRKMKQGGKPSKKVMCVYSDEVLDNKGLKYENDESKSSQLLKQDNPSVKAQTNGTLAHITAIFGFTLAGLIIKDICKEK</sequence>
<evidence type="ECO:0000313" key="2">
    <source>
        <dbReference type="EMBL" id="SBV95638.1"/>
    </source>
</evidence>
<accession>A0A212J875</accession>
<dbReference type="AlphaFoldDB" id="A0A212J875"/>
<dbReference type="PANTHER" id="PTHR43267:SF1">
    <property type="entry name" value="TRNA THREONYLCARBAMOYLADENOSINE DEHYDRATASE"/>
    <property type="match status" value="1"/>
</dbReference>
<dbReference type="InterPro" id="IPR045886">
    <property type="entry name" value="ThiF/MoeB/HesA"/>
</dbReference>
<protein>
    <recommendedName>
        <fullName evidence="1">THIF-type NAD/FAD binding fold domain-containing protein</fullName>
    </recommendedName>
</protein>
<dbReference type="CDD" id="cd00755">
    <property type="entry name" value="YgdL_like"/>
    <property type="match status" value="1"/>
</dbReference>
<dbReference type="GO" id="GO:0008641">
    <property type="term" value="F:ubiquitin-like modifier activating enzyme activity"/>
    <property type="evidence" value="ECO:0007669"/>
    <property type="project" value="InterPro"/>
</dbReference>
<dbReference type="RefSeq" id="WP_296939404.1">
    <property type="nucleotide sequence ID" value="NZ_LT599032.1"/>
</dbReference>
<dbReference type="GO" id="GO:0061504">
    <property type="term" value="P:cyclic threonylcarbamoyladenosine biosynthetic process"/>
    <property type="evidence" value="ECO:0007669"/>
    <property type="project" value="TreeGrafter"/>
</dbReference>
<evidence type="ECO:0000259" key="1">
    <source>
        <dbReference type="Pfam" id="PF00899"/>
    </source>
</evidence>
<name>A0A212J875_9BACT</name>
<proteinExistence type="predicted"/>